<evidence type="ECO:0000256" key="7">
    <source>
        <dbReference type="PROSITE-ProRule" id="PRU00042"/>
    </source>
</evidence>
<comment type="caution">
    <text evidence="10">The sequence shown here is derived from an EMBL/GenBank/DDBJ whole genome shotgun (WGS) entry which is preliminary data.</text>
</comment>
<feature type="compositionally biased region" description="Basic and acidic residues" evidence="8">
    <location>
        <begin position="429"/>
        <end position="448"/>
    </location>
</feature>
<dbReference type="PANTHER" id="PTHR24388">
    <property type="entry name" value="ZINC FINGER PROTEIN"/>
    <property type="match status" value="1"/>
</dbReference>
<accession>A0ABR1AUT0</accession>
<feature type="domain" description="C2H2-type" evidence="9">
    <location>
        <begin position="343"/>
        <end position="370"/>
    </location>
</feature>
<dbReference type="PROSITE" id="PS50157">
    <property type="entry name" value="ZINC_FINGER_C2H2_2"/>
    <property type="match status" value="4"/>
</dbReference>
<dbReference type="PROSITE" id="PS00028">
    <property type="entry name" value="ZINC_FINGER_C2H2_1"/>
    <property type="match status" value="3"/>
</dbReference>
<keyword evidence="4" id="KW-0862">Zinc</keyword>
<organism evidence="10 11">
    <name type="scientific">Polyplax serrata</name>
    <name type="common">Common mouse louse</name>
    <dbReference type="NCBI Taxonomy" id="468196"/>
    <lineage>
        <taxon>Eukaryota</taxon>
        <taxon>Metazoa</taxon>
        <taxon>Ecdysozoa</taxon>
        <taxon>Arthropoda</taxon>
        <taxon>Hexapoda</taxon>
        <taxon>Insecta</taxon>
        <taxon>Pterygota</taxon>
        <taxon>Neoptera</taxon>
        <taxon>Paraneoptera</taxon>
        <taxon>Psocodea</taxon>
        <taxon>Troctomorpha</taxon>
        <taxon>Phthiraptera</taxon>
        <taxon>Anoplura</taxon>
        <taxon>Polyplacidae</taxon>
        <taxon>Polyplax</taxon>
    </lineage>
</organism>
<dbReference type="Proteomes" id="UP001359485">
    <property type="component" value="Unassembled WGS sequence"/>
</dbReference>
<evidence type="ECO:0000256" key="5">
    <source>
        <dbReference type="ARBA" id="ARBA00023242"/>
    </source>
</evidence>
<feature type="region of interest" description="Disordered" evidence="8">
    <location>
        <begin position="426"/>
        <end position="448"/>
    </location>
</feature>
<evidence type="ECO:0000256" key="3">
    <source>
        <dbReference type="ARBA" id="ARBA00022771"/>
    </source>
</evidence>
<comment type="similarity">
    <text evidence="6">Belongs to the snail C2H2-type zinc-finger protein family.</text>
</comment>
<dbReference type="InterPro" id="IPR036236">
    <property type="entry name" value="Znf_C2H2_sf"/>
</dbReference>
<dbReference type="Gene3D" id="3.30.160.60">
    <property type="entry name" value="Classic Zinc Finger"/>
    <property type="match status" value="4"/>
</dbReference>
<feature type="domain" description="C2H2-type" evidence="9">
    <location>
        <begin position="371"/>
        <end position="398"/>
    </location>
</feature>
<evidence type="ECO:0000256" key="4">
    <source>
        <dbReference type="ARBA" id="ARBA00022833"/>
    </source>
</evidence>
<sequence>MSKDSNISFVCERKFGLYSNQEMTRKQNPAVCWNQVLVVDGHLPKEWPQHSTSSIPQIEILSPRTTKTSPSSTSPPLLLSHSLPASLLVRKRSKYASIPLENREYSYKQLPGAEYGGLLSVAASTRFSPGFGMPRAFLVSHKRYHPLTSSQERETSPESRVNTAEPEGVTGNCLPANDARKSLTHAKDRVTTKETDIKNGLTTHEGHREGALPKCFRFQDNSADKFYNLTKLAEVSLAAAAGQFFWRNYKTDFDCEKWPEQEHPEDLSHDSNLVKSYEQNRTTEIHTCPECGKRYSTSSNLARHRQTHRSLADKKARACPHCDKIYVSMPAYSMHVRTHMQGCKCTYCGKCFSRPWLLQGHIRTHTGEKPFKCPVCDKAFADKSNLRAHVQTHSNMKPHVCGRCGKAFALKSYLYKHEESSCLKTQVSNDRKHSEQAKEQNRGKGEAFDKPVLSIPTPVISLAIRV</sequence>
<evidence type="ECO:0000259" key="9">
    <source>
        <dbReference type="PROSITE" id="PS50157"/>
    </source>
</evidence>
<dbReference type="EMBL" id="JAWJWF010000045">
    <property type="protein sequence ID" value="KAK6627687.1"/>
    <property type="molecule type" value="Genomic_DNA"/>
</dbReference>
<keyword evidence="3 7" id="KW-0863">Zinc-finger</keyword>
<name>A0ABR1AUT0_POLSC</name>
<evidence type="ECO:0000313" key="11">
    <source>
        <dbReference type="Proteomes" id="UP001359485"/>
    </source>
</evidence>
<protein>
    <recommendedName>
        <fullName evidence="9">C2H2-type domain-containing protein</fullName>
    </recommendedName>
</protein>
<evidence type="ECO:0000256" key="6">
    <source>
        <dbReference type="ARBA" id="ARBA00037948"/>
    </source>
</evidence>
<dbReference type="SUPFAM" id="SSF57667">
    <property type="entry name" value="beta-beta-alpha zinc fingers"/>
    <property type="match status" value="3"/>
</dbReference>
<keyword evidence="11" id="KW-1185">Reference proteome</keyword>
<dbReference type="InterPro" id="IPR050527">
    <property type="entry name" value="Snail/Krueppel_Znf"/>
</dbReference>
<dbReference type="PANTHER" id="PTHR24388:SF100">
    <property type="entry name" value="ZINC FINGER PROTEIN 423"/>
    <property type="match status" value="1"/>
</dbReference>
<proteinExistence type="inferred from homology"/>
<feature type="domain" description="C2H2-type" evidence="9">
    <location>
        <begin position="399"/>
        <end position="418"/>
    </location>
</feature>
<reference evidence="10 11" key="1">
    <citation type="submission" date="2023-09" db="EMBL/GenBank/DDBJ databases">
        <title>Genomes of two closely related lineages of the louse Polyplax serrata with different host specificities.</title>
        <authorList>
            <person name="Martinu J."/>
            <person name="Tarabai H."/>
            <person name="Stefka J."/>
            <person name="Hypsa V."/>
        </authorList>
    </citation>
    <scope>NUCLEOTIDE SEQUENCE [LARGE SCALE GENOMIC DNA]</scope>
    <source>
        <strain evidence="10">98ZLc_SE</strain>
    </source>
</reference>
<evidence type="ECO:0000256" key="2">
    <source>
        <dbReference type="ARBA" id="ARBA00022737"/>
    </source>
</evidence>
<dbReference type="InterPro" id="IPR013087">
    <property type="entry name" value="Znf_C2H2_type"/>
</dbReference>
<dbReference type="SMART" id="SM00355">
    <property type="entry name" value="ZnF_C2H2"/>
    <property type="match status" value="5"/>
</dbReference>
<keyword evidence="2" id="KW-0677">Repeat</keyword>
<evidence type="ECO:0000256" key="1">
    <source>
        <dbReference type="ARBA" id="ARBA00022723"/>
    </source>
</evidence>
<evidence type="ECO:0000313" key="10">
    <source>
        <dbReference type="EMBL" id="KAK6627687.1"/>
    </source>
</evidence>
<feature type="domain" description="C2H2-type" evidence="9">
    <location>
        <begin position="286"/>
        <end position="313"/>
    </location>
</feature>
<keyword evidence="1" id="KW-0479">Metal-binding</keyword>
<evidence type="ECO:0000256" key="8">
    <source>
        <dbReference type="SAM" id="MobiDB-lite"/>
    </source>
</evidence>
<dbReference type="Pfam" id="PF00096">
    <property type="entry name" value="zf-C2H2"/>
    <property type="match status" value="3"/>
</dbReference>
<keyword evidence="5" id="KW-0539">Nucleus</keyword>
<feature type="region of interest" description="Disordered" evidence="8">
    <location>
        <begin position="147"/>
        <end position="186"/>
    </location>
</feature>
<gene>
    <name evidence="10" type="ORF">RUM44_010166</name>
</gene>